<dbReference type="GO" id="GO:0061630">
    <property type="term" value="F:ubiquitin protein ligase activity"/>
    <property type="evidence" value="ECO:0007669"/>
    <property type="project" value="UniProtKB-EC"/>
</dbReference>
<evidence type="ECO:0000256" key="12">
    <source>
        <dbReference type="ARBA" id="ARBA00022801"/>
    </source>
</evidence>
<dbReference type="CDD" id="cd16664">
    <property type="entry name" value="RING-Ubox_PUB"/>
    <property type="match status" value="1"/>
</dbReference>
<dbReference type="FunFam" id="1.25.10.10:FF:000082">
    <property type="entry name" value="RING-type E3 ubiquitin transferase"/>
    <property type="match status" value="1"/>
</dbReference>
<dbReference type="FunFam" id="2.40.70.10:FF:000021">
    <property type="entry name" value="Aspartyl protease AED1"/>
    <property type="match status" value="1"/>
</dbReference>
<dbReference type="PANTHER" id="PTHR23315">
    <property type="entry name" value="U BOX DOMAIN-CONTAINING"/>
    <property type="match status" value="1"/>
</dbReference>
<dbReference type="STRING" id="35608.A0A2U1MTR8"/>
<dbReference type="GO" id="GO:0006508">
    <property type="term" value="P:proteolysis"/>
    <property type="evidence" value="ECO:0007669"/>
    <property type="project" value="UniProtKB-KW"/>
</dbReference>
<dbReference type="Gene3D" id="3.30.40.10">
    <property type="entry name" value="Zinc/RING finger domain, C3HC4 (zinc finger)"/>
    <property type="match status" value="1"/>
</dbReference>
<feature type="repeat" description="ARM" evidence="14">
    <location>
        <begin position="421"/>
        <end position="463"/>
    </location>
</feature>
<evidence type="ECO:0000256" key="8">
    <source>
        <dbReference type="ARBA" id="ARBA00022729"/>
    </source>
</evidence>
<organism evidence="17 18">
    <name type="scientific">Artemisia annua</name>
    <name type="common">Sweet wormwood</name>
    <dbReference type="NCBI Taxonomy" id="35608"/>
    <lineage>
        <taxon>Eukaryota</taxon>
        <taxon>Viridiplantae</taxon>
        <taxon>Streptophyta</taxon>
        <taxon>Embryophyta</taxon>
        <taxon>Tracheophyta</taxon>
        <taxon>Spermatophyta</taxon>
        <taxon>Magnoliopsida</taxon>
        <taxon>eudicotyledons</taxon>
        <taxon>Gunneridae</taxon>
        <taxon>Pentapetalae</taxon>
        <taxon>asterids</taxon>
        <taxon>campanulids</taxon>
        <taxon>Asterales</taxon>
        <taxon>Asteraceae</taxon>
        <taxon>Asteroideae</taxon>
        <taxon>Anthemideae</taxon>
        <taxon>Artemisiinae</taxon>
        <taxon>Artemisia</taxon>
    </lineage>
</organism>
<dbReference type="Pfam" id="PF25368">
    <property type="entry name" value="PUB10_N"/>
    <property type="match status" value="1"/>
</dbReference>
<sequence>MANQESSELLSQLVDLVRQFSSLPECRNVVREMYVNLVRRIKLLSPLFEELKDSDQKLDDYDVHGFKCLKNSLSFGFELVKSVNEGSKTFQALHLNKTIEKFQAATSQIEEALCKIHYDRFDIPQEVQEQTQLVHSQFKRAKGHVESPDLQLQTDLAMMKSGKEPDSEMVKRLSEKLHLTTINDLRRESLAIHDLVISTGGDIENSFETMSFILKKINDFVMLGNPQLDNSDSAKGFMRHRSPVIPDDFRCPISLELMKDPVIVSTGQTYERSCIQKWLDAGHKTCPKTQQTLLHTALTPNYVLKSLIALWCESNGIELRKSQGTSKTMKTGSECDQTAIHTLLEKLTNGNSDDQRAAVGELRLLAKRNTDNRICIADSGAIPLLVELLSSRDSRTQEHAVTALLNLSIHEANKGIIVSIGAIPEIVEVLKNGSMEARENAAAALFSLSAVDENKVAIGAAGAIPPLIELLQNGTPRGKKDAATAIFNLCIYQGNKVRAVRAGVVTPLMKLVKDASGGMMDESLAILAIIAGHREGKVAIAQADPIPVLVEVVRTGSPRNRENGVVILWWVCAGDTECLKIMKEVGGEEVLRELSENGTDRAKRKARSVLDLIQRAQIAEPLLSGDKKKGSLEVVHKHGPCSKFSDDVVKPLTVEEIFTHDQSRVDSIRARSTFNKGKKDTLGSKATLPAKSGSTIGSGNYIVTVGLGTPKKDLSLIFDTGSDLTWTQCQPCARSCYKQQETIFEPSASTTYNNISCTSTECSGLTSATGNTPGCSSSTCVYGIQYGDQSFSVGFYATDKLTLTSKDVIDNFYFGCGQNNQGLFGGAAGLIGLGRDKLSIVSQAAKKYGKVFSYCLPSKSSSTGYLTFGSSKAAKGVKYTPLSTSQGASFYGLDLNSIYVGGTKLPISPSVFSTSGMIIDSGTVITRLPPTAYSALSKEFRAQMTKYPLTKALSILDTCYDFSNYTTLTFPKISMLWSGNTKLDIAPQGVFYANGVSQVCLAFAGNGDDSDIGIFGNVQQKTIQVVYDVNAGKVGFASGGCA</sequence>
<evidence type="ECO:0000256" key="7">
    <source>
        <dbReference type="ARBA" id="ARBA00022679"/>
    </source>
</evidence>
<dbReference type="InterPro" id="IPR016024">
    <property type="entry name" value="ARM-type_fold"/>
</dbReference>
<dbReference type="FunFam" id="3.30.40.10:FF:000181">
    <property type="entry name" value="RING-type E3 ubiquitin transferase"/>
    <property type="match status" value="1"/>
</dbReference>
<dbReference type="InterPro" id="IPR021109">
    <property type="entry name" value="Peptidase_aspartic_dom_sf"/>
</dbReference>
<dbReference type="AlphaFoldDB" id="A0A2U1MTR8"/>
<dbReference type="PROSITE" id="PS51698">
    <property type="entry name" value="U_BOX"/>
    <property type="match status" value="1"/>
</dbReference>
<keyword evidence="10" id="KW-0064">Aspartyl protease</keyword>
<dbReference type="PROSITE" id="PS50176">
    <property type="entry name" value="ARM_REPEAT"/>
    <property type="match status" value="2"/>
</dbReference>
<evidence type="ECO:0000256" key="1">
    <source>
        <dbReference type="ARBA" id="ARBA00000900"/>
    </source>
</evidence>
<dbReference type="OrthoDB" id="7537227at2759"/>
<dbReference type="InterPro" id="IPR058678">
    <property type="entry name" value="ARM_PUB"/>
</dbReference>
<dbReference type="InterPro" id="IPR057623">
    <property type="entry name" value="PUB12-19-like_N"/>
</dbReference>
<keyword evidence="6" id="KW-0645">Protease</keyword>
<keyword evidence="13" id="KW-1015">Disulfide bond</keyword>
<keyword evidence="11" id="KW-0833">Ubl conjugation pathway</keyword>
<dbReference type="InterPro" id="IPR011989">
    <property type="entry name" value="ARM-like"/>
</dbReference>
<dbReference type="SMART" id="SM00185">
    <property type="entry name" value="ARM"/>
    <property type="match status" value="3"/>
</dbReference>
<comment type="pathway">
    <text evidence="3">Protein modification; protein ubiquitination.</text>
</comment>
<dbReference type="InterPro" id="IPR033121">
    <property type="entry name" value="PEPTIDASE_A1"/>
</dbReference>
<dbReference type="Pfam" id="PF14543">
    <property type="entry name" value="TAXi_N"/>
    <property type="match status" value="1"/>
</dbReference>
<dbReference type="EMBL" id="PKPP01004381">
    <property type="protein sequence ID" value="PWA64648.1"/>
    <property type="molecule type" value="Genomic_DNA"/>
</dbReference>
<dbReference type="SUPFAM" id="SSF48371">
    <property type="entry name" value="ARM repeat"/>
    <property type="match status" value="1"/>
</dbReference>
<accession>A0A2U1MTR8</accession>
<feature type="repeat" description="ARM" evidence="14">
    <location>
        <begin position="380"/>
        <end position="422"/>
    </location>
</feature>
<dbReference type="Pfam" id="PF25598">
    <property type="entry name" value="ARM_PUB"/>
    <property type="match status" value="1"/>
</dbReference>
<comment type="similarity">
    <text evidence="4">Belongs to the peptidase A1 family.</text>
</comment>
<dbReference type="InterPro" id="IPR000225">
    <property type="entry name" value="Armadillo"/>
</dbReference>
<dbReference type="FunFam" id="2.40.70.10:FF:000013">
    <property type="entry name" value="Aspartyl protease AED1"/>
    <property type="match status" value="1"/>
</dbReference>
<evidence type="ECO:0000256" key="4">
    <source>
        <dbReference type="ARBA" id="ARBA00007447"/>
    </source>
</evidence>
<dbReference type="Gene3D" id="1.25.10.10">
    <property type="entry name" value="Leucine-rich Repeat Variant"/>
    <property type="match status" value="1"/>
</dbReference>
<dbReference type="GO" id="GO:0016567">
    <property type="term" value="P:protein ubiquitination"/>
    <property type="evidence" value="ECO:0007669"/>
    <property type="project" value="UniProtKB-UniPathway"/>
</dbReference>
<dbReference type="Pfam" id="PF14541">
    <property type="entry name" value="TAXi_C"/>
    <property type="match status" value="1"/>
</dbReference>
<gene>
    <name evidence="17" type="ORF">CTI12_AA343280</name>
</gene>
<keyword evidence="8" id="KW-0732">Signal</keyword>
<evidence type="ECO:0000256" key="13">
    <source>
        <dbReference type="ARBA" id="ARBA00023157"/>
    </source>
</evidence>
<comment type="caution">
    <text evidence="17">The sequence shown here is derived from an EMBL/GenBank/DDBJ whole genome shotgun (WGS) entry which is preliminary data.</text>
</comment>
<dbReference type="GO" id="GO:0004190">
    <property type="term" value="F:aspartic-type endopeptidase activity"/>
    <property type="evidence" value="ECO:0007669"/>
    <property type="project" value="UniProtKB-KW"/>
</dbReference>
<dbReference type="InterPro" id="IPR032861">
    <property type="entry name" value="TAXi_N"/>
</dbReference>
<dbReference type="FunFam" id="1.20.930.20:FF:000002">
    <property type="entry name" value="RING-type E3 ubiquitin transferase"/>
    <property type="match status" value="1"/>
</dbReference>
<evidence type="ECO:0000313" key="17">
    <source>
        <dbReference type="EMBL" id="PWA64648.1"/>
    </source>
</evidence>
<comment type="catalytic activity">
    <reaction evidence="1">
        <text>S-ubiquitinyl-[E2 ubiquitin-conjugating enzyme]-L-cysteine + [acceptor protein]-L-lysine = [E2 ubiquitin-conjugating enzyme]-L-cysteine + N(6)-ubiquitinyl-[acceptor protein]-L-lysine.</text>
        <dbReference type="EC" id="2.3.2.27"/>
    </reaction>
</comment>
<reference evidence="17 18" key="1">
    <citation type="journal article" date="2018" name="Mol. Plant">
        <title>The genome of Artemisia annua provides insight into the evolution of Asteraceae family and artemisinin biosynthesis.</title>
        <authorList>
            <person name="Shen Q."/>
            <person name="Zhang L."/>
            <person name="Liao Z."/>
            <person name="Wang S."/>
            <person name="Yan T."/>
            <person name="Shi P."/>
            <person name="Liu M."/>
            <person name="Fu X."/>
            <person name="Pan Q."/>
            <person name="Wang Y."/>
            <person name="Lv Z."/>
            <person name="Lu X."/>
            <person name="Zhang F."/>
            <person name="Jiang W."/>
            <person name="Ma Y."/>
            <person name="Chen M."/>
            <person name="Hao X."/>
            <person name="Li L."/>
            <person name="Tang Y."/>
            <person name="Lv G."/>
            <person name="Zhou Y."/>
            <person name="Sun X."/>
            <person name="Brodelius P.E."/>
            <person name="Rose J.K.C."/>
            <person name="Tang K."/>
        </authorList>
    </citation>
    <scope>NUCLEOTIDE SEQUENCE [LARGE SCALE GENOMIC DNA]</scope>
    <source>
        <strain evidence="18">cv. Huhao1</strain>
        <tissue evidence="17">Leaf</tissue>
    </source>
</reference>
<comment type="function">
    <text evidence="2">Functions as an E3 ubiquitin ligase.</text>
</comment>
<dbReference type="Pfam" id="PF04564">
    <property type="entry name" value="U-box"/>
    <property type="match status" value="1"/>
</dbReference>
<feature type="domain" description="U-box" evidence="15">
    <location>
        <begin position="244"/>
        <end position="318"/>
    </location>
</feature>
<evidence type="ECO:0000259" key="15">
    <source>
        <dbReference type="PROSITE" id="PS51698"/>
    </source>
</evidence>
<evidence type="ECO:0000256" key="10">
    <source>
        <dbReference type="ARBA" id="ARBA00022750"/>
    </source>
</evidence>
<evidence type="ECO:0000256" key="3">
    <source>
        <dbReference type="ARBA" id="ARBA00004906"/>
    </source>
</evidence>
<dbReference type="InterPro" id="IPR013083">
    <property type="entry name" value="Znf_RING/FYVE/PHD"/>
</dbReference>
<dbReference type="Gene3D" id="2.40.70.10">
    <property type="entry name" value="Acid Proteases"/>
    <property type="match status" value="2"/>
</dbReference>
<dbReference type="InterPro" id="IPR032799">
    <property type="entry name" value="TAXi_C"/>
</dbReference>
<dbReference type="InterPro" id="IPR003613">
    <property type="entry name" value="Ubox_domain"/>
</dbReference>
<protein>
    <recommendedName>
        <fullName evidence="5">RING-type E3 ubiquitin transferase</fullName>
        <ecNumber evidence="5">2.3.2.27</ecNumber>
    </recommendedName>
</protein>
<evidence type="ECO:0000259" key="16">
    <source>
        <dbReference type="PROSITE" id="PS51767"/>
    </source>
</evidence>
<dbReference type="CDD" id="cd05472">
    <property type="entry name" value="cnd41_like"/>
    <property type="match status" value="1"/>
</dbReference>
<dbReference type="SMART" id="SM00504">
    <property type="entry name" value="Ubox"/>
    <property type="match status" value="1"/>
</dbReference>
<name>A0A2U1MTR8_ARTAN</name>
<keyword evidence="7" id="KW-0808">Transferase</keyword>
<dbReference type="UniPathway" id="UPA00143"/>
<keyword evidence="9" id="KW-0677">Repeat</keyword>
<dbReference type="InterPro" id="IPR045210">
    <property type="entry name" value="RING-Ubox_PUB"/>
</dbReference>
<evidence type="ECO:0000256" key="6">
    <source>
        <dbReference type="ARBA" id="ARBA00022670"/>
    </source>
</evidence>
<evidence type="ECO:0000256" key="2">
    <source>
        <dbReference type="ARBA" id="ARBA00003861"/>
    </source>
</evidence>
<evidence type="ECO:0000256" key="9">
    <source>
        <dbReference type="ARBA" id="ARBA00022737"/>
    </source>
</evidence>
<dbReference type="SUPFAM" id="SSF57850">
    <property type="entry name" value="RING/U-box"/>
    <property type="match status" value="1"/>
</dbReference>
<dbReference type="InterPro" id="IPR033873">
    <property type="entry name" value="CND41-like"/>
</dbReference>
<dbReference type="EC" id="2.3.2.27" evidence="5"/>
<dbReference type="SUPFAM" id="SSF50630">
    <property type="entry name" value="Acid proteases"/>
    <property type="match status" value="1"/>
</dbReference>
<dbReference type="PANTHER" id="PTHR23315:SF111">
    <property type="entry name" value="U-BOX DOMAIN-CONTAINING PROTEIN 14"/>
    <property type="match status" value="1"/>
</dbReference>
<evidence type="ECO:0000313" key="18">
    <source>
        <dbReference type="Proteomes" id="UP000245207"/>
    </source>
</evidence>
<feature type="domain" description="Peptidase A1" evidence="16">
    <location>
        <begin position="701"/>
        <end position="1037"/>
    </location>
</feature>
<keyword evidence="12" id="KW-0378">Hydrolase</keyword>
<evidence type="ECO:0000256" key="14">
    <source>
        <dbReference type="PROSITE-ProRule" id="PRU00259"/>
    </source>
</evidence>
<keyword evidence="18" id="KW-1185">Reference proteome</keyword>
<evidence type="ECO:0000256" key="11">
    <source>
        <dbReference type="ARBA" id="ARBA00022786"/>
    </source>
</evidence>
<dbReference type="Proteomes" id="UP000245207">
    <property type="component" value="Unassembled WGS sequence"/>
</dbReference>
<evidence type="ECO:0000256" key="5">
    <source>
        <dbReference type="ARBA" id="ARBA00012483"/>
    </source>
</evidence>
<dbReference type="PROSITE" id="PS51767">
    <property type="entry name" value="PEPTIDASE_A1"/>
    <property type="match status" value="1"/>
</dbReference>
<proteinExistence type="inferred from homology"/>